<name>A0A9D1HQI1_9FIRM</name>
<evidence type="ECO:0000259" key="13">
    <source>
        <dbReference type="Pfam" id="PF07992"/>
    </source>
</evidence>
<feature type="binding site" evidence="9">
    <location>
        <begin position="170"/>
        <end position="177"/>
    </location>
    <ligand>
        <name>NAD(+)</name>
        <dbReference type="ChEBI" id="CHEBI:57540"/>
    </ligand>
</feature>
<evidence type="ECO:0000256" key="8">
    <source>
        <dbReference type="PIRSR" id="PIRSR000350-2"/>
    </source>
</evidence>
<dbReference type="PRINTS" id="PR00411">
    <property type="entry name" value="PNDRDTASEI"/>
</dbReference>
<evidence type="ECO:0000256" key="2">
    <source>
        <dbReference type="ARBA" id="ARBA00022630"/>
    </source>
</evidence>
<dbReference type="Proteomes" id="UP000824088">
    <property type="component" value="Unassembled WGS sequence"/>
</dbReference>
<feature type="active site" description="Proton acceptor" evidence="8">
    <location>
        <position position="419"/>
    </location>
</feature>
<gene>
    <name evidence="14" type="ORF">IAD51_00235</name>
</gene>
<dbReference type="EMBL" id="DVMN01000003">
    <property type="protein sequence ID" value="HIU20659.1"/>
    <property type="molecule type" value="Genomic_DNA"/>
</dbReference>
<reference evidence="14" key="1">
    <citation type="submission" date="2020-10" db="EMBL/GenBank/DDBJ databases">
        <authorList>
            <person name="Gilroy R."/>
        </authorList>
    </citation>
    <scope>NUCLEOTIDE SEQUENCE</scope>
    <source>
        <strain evidence="14">1063</strain>
    </source>
</reference>
<evidence type="ECO:0000256" key="11">
    <source>
        <dbReference type="RuleBase" id="RU003691"/>
    </source>
</evidence>
<keyword evidence="5 9" id="KW-0520">NAD</keyword>
<protein>
    <submittedName>
        <fullName evidence="14">FAD-dependent oxidoreductase</fullName>
    </submittedName>
</protein>
<dbReference type="PIRSF" id="PIRSF000350">
    <property type="entry name" value="Mercury_reductase_MerA"/>
    <property type="match status" value="1"/>
</dbReference>
<feature type="binding site" evidence="9">
    <location>
        <position position="256"/>
    </location>
    <ligand>
        <name>NAD(+)</name>
        <dbReference type="ChEBI" id="CHEBI:57540"/>
    </ligand>
</feature>
<evidence type="ECO:0000256" key="3">
    <source>
        <dbReference type="ARBA" id="ARBA00022827"/>
    </source>
</evidence>
<keyword evidence="7 11" id="KW-0676">Redox-active center</keyword>
<feature type="binding site" evidence="9">
    <location>
        <position position="295"/>
    </location>
    <ligand>
        <name>FAD</name>
        <dbReference type="ChEBI" id="CHEBI:57692"/>
    </ligand>
</feature>
<evidence type="ECO:0000256" key="10">
    <source>
        <dbReference type="PIRSR" id="PIRSR000350-4"/>
    </source>
</evidence>
<keyword evidence="4 11" id="KW-0560">Oxidoreductase</keyword>
<accession>A0A9D1HQI1</accession>
<evidence type="ECO:0000256" key="1">
    <source>
        <dbReference type="ARBA" id="ARBA00007532"/>
    </source>
</evidence>
<keyword evidence="9" id="KW-0547">Nucleotide-binding</keyword>
<dbReference type="InterPro" id="IPR023753">
    <property type="entry name" value="FAD/NAD-binding_dom"/>
</dbReference>
<feature type="domain" description="FAD/NAD(P)-binding" evidence="13">
    <location>
        <begin position="2"/>
        <end position="308"/>
    </location>
</feature>
<dbReference type="GO" id="GO:0050660">
    <property type="term" value="F:flavin adenine dinucleotide binding"/>
    <property type="evidence" value="ECO:0007669"/>
    <property type="project" value="TreeGrafter"/>
</dbReference>
<dbReference type="PANTHER" id="PTHR22912:SF151">
    <property type="entry name" value="DIHYDROLIPOYL DEHYDROGENASE, MITOCHONDRIAL"/>
    <property type="match status" value="1"/>
</dbReference>
<evidence type="ECO:0000256" key="5">
    <source>
        <dbReference type="ARBA" id="ARBA00023027"/>
    </source>
</evidence>
<dbReference type="PRINTS" id="PR00368">
    <property type="entry name" value="FADPNR"/>
</dbReference>
<evidence type="ECO:0000256" key="9">
    <source>
        <dbReference type="PIRSR" id="PIRSR000350-3"/>
    </source>
</evidence>
<evidence type="ECO:0000256" key="7">
    <source>
        <dbReference type="ARBA" id="ARBA00023284"/>
    </source>
</evidence>
<reference evidence="14" key="2">
    <citation type="journal article" date="2021" name="PeerJ">
        <title>Extensive microbial diversity within the chicken gut microbiome revealed by metagenomics and culture.</title>
        <authorList>
            <person name="Gilroy R."/>
            <person name="Ravi A."/>
            <person name="Getino M."/>
            <person name="Pursley I."/>
            <person name="Horton D.L."/>
            <person name="Alikhan N.F."/>
            <person name="Baker D."/>
            <person name="Gharbi K."/>
            <person name="Hall N."/>
            <person name="Watson M."/>
            <person name="Adriaenssens E.M."/>
            <person name="Foster-Nyarko E."/>
            <person name="Jarju S."/>
            <person name="Secka A."/>
            <person name="Antonio M."/>
            <person name="Oren A."/>
            <person name="Chaudhuri R.R."/>
            <person name="La Ragione R."/>
            <person name="Hildebrand F."/>
            <person name="Pallen M.J."/>
        </authorList>
    </citation>
    <scope>NUCLEOTIDE SEQUENCE</scope>
    <source>
        <strain evidence="14">1063</strain>
    </source>
</reference>
<dbReference type="InterPro" id="IPR012999">
    <property type="entry name" value="Pyr_OxRdtase_I_AS"/>
</dbReference>
<dbReference type="InterPro" id="IPR004099">
    <property type="entry name" value="Pyr_nucl-diS_OxRdtase_dimer"/>
</dbReference>
<evidence type="ECO:0000256" key="6">
    <source>
        <dbReference type="ARBA" id="ARBA00023157"/>
    </source>
</evidence>
<dbReference type="InterPro" id="IPR016156">
    <property type="entry name" value="FAD/NAD-linked_Rdtase_dimer_sf"/>
</dbReference>
<organism evidence="14 15">
    <name type="scientific">Candidatus Limadaptatus stercorigallinarum</name>
    <dbReference type="NCBI Taxonomy" id="2840845"/>
    <lineage>
        <taxon>Bacteria</taxon>
        <taxon>Bacillati</taxon>
        <taxon>Bacillota</taxon>
        <taxon>Clostridia</taxon>
        <taxon>Eubacteriales</taxon>
        <taxon>Candidatus Limadaptatus</taxon>
    </lineage>
</organism>
<dbReference type="AlphaFoldDB" id="A0A9D1HQI1"/>
<sequence length="441" mass="45712">MFDLVVLGGGPAGYTAAIRAAKLGMSVALVEKSDVGGTCLNRGCIPTKSLLHSSSLYASRAEWAELGVNAAEVTFDENAAYARKDNIVASLRSGVEKLLSGRGVTQVRECGVIRDAHTVEAGGERVEGRFLLIATGSHPARLSVPGAELALTSDEVLARPLDAGDVVIVGGGVIGCELACYFADCGRQVTVLEYADRILPFFGKEISVQLASALKRRGVRIRTSAQVTAIERGGVVFSCGGREERAECVSVVTAAGRRASTRGTGSENIGLPSERPVRTDGNMMTAASGVYAAGDVTGGIQLAHYAAACAVRAVEHMAGEEPSVNLSVVPSLVYTRPEIAVVGRTDGAAKTGKFLLGANGKSLINGSNRGFIKVYCDDKDVICGAELFGDGVTEIVGELALAVSRGLSAGQLASVIHAHPTVYESVAEACEDVYGLATHKA</sequence>
<evidence type="ECO:0000259" key="12">
    <source>
        <dbReference type="Pfam" id="PF02852"/>
    </source>
</evidence>
<dbReference type="Gene3D" id="3.50.50.60">
    <property type="entry name" value="FAD/NAD(P)-binding domain"/>
    <property type="match status" value="2"/>
</dbReference>
<comment type="caution">
    <text evidence="14">The sequence shown here is derived from an EMBL/GenBank/DDBJ whole genome shotgun (WGS) entry which is preliminary data.</text>
</comment>
<dbReference type="InterPro" id="IPR050151">
    <property type="entry name" value="Class-I_Pyr_Nuc-Dis_Oxidored"/>
</dbReference>
<feature type="binding site" evidence="9">
    <location>
        <position position="193"/>
    </location>
    <ligand>
        <name>NAD(+)</name>
        <dbReference type="ChEBI" id="CHEBI:57540"/>
    </ligand>
</feature>
<dbReference type="Gene3D" id="3.30.390.30">
    <property type="match status" value="1"/>
</dbReference>
<evidence type="ECO:0000313" key="15">
    <source>
        <dbReference type="Proteomes" id="UP000824088"/>
    </source>
</evidence>
<dbReference type="SUPFAM" id="SSF55424">
    <property type="entry name" value="FAD/NAD-linked reductases, dimerisation (C-terminal) domain"/>
    <property type="match status" value="1"/>
</dbReference>
<dbReference type="InterPro" id="IPR001100">
    <property type="entry name" value="Pyr_nuc-diS_OxRdtase"/>
</dbReference>
<dbReference type="InterPro" id="IPR036188">
    <property type="entry name" value="FAD/NAD-bd_sf"/>
</dbReference>
<dbReference type="Pfam" id="PF07992">
    <property type="entry name" value="Pyr_redox_2"/>
    <property type="match status" value="1"/>
</dbReference>
<feature type="domain" description="Pyridine nucleotide-disulphide oxidoreductase dimerisation" evidence="12">
    <location>
        <begin position="329"/>
        <end position="429"/>
    </location>
</feature>
<evidence type="ECO:0000313" key="14">
    <source>
        <dbReference type="EMBL" id="HIU20659.1"/>
    </source>
</evidence>
<feature type="binding site" evidence="9">
    <location>
        <position position="111"/>
    </location>
    <ligand>
        <name>FAD</name>
        <dbReference type="ChEBI" id="CHEBI:57692"/>
    </ligand>
</feature>
<dbReference type="PANTHER" id="PTHR22912">
    <property type="entry name" value="DISULFIDE OXIDOREDUCTASE"/>
    <property type="match status" value="1"/>
</dbReference>
<comment type="cofactor">
    <cofactor evidence="9">
        <name>FAD</name>
        <dbReference type="ChEBI" id="CHEBI:57692"/>
    </cofactor>
    <text evidence="9">Binds 1 FAD per subunit.</text>
</comment>
<evidence type="ECO:0000256" key="4">
    <source>
        <dbReference type="ARBA" id="ARBA00023002"/>
    </source>
</evidence>
<dbReference type="SUPFAM" id="SSF51905">
    <property type="entry name" value="FAD/NAD(P)-binding domain"/>
    <property type="match status" value="1"/>
</dbReference>
<proteinExistence type="inferred from homology"/>
<dbReference type="Pfam" id="PF02852">
    <property type="entry name" value="Pyr_redox_dim"/>
    <property type="match status" value="1"/>
</dbReference>
<dbReference type="GO" id="GO:0004148">
    <property type="term" value="F:dihydrolipoyl dehydrogenase (NADH) activity"/>
    <property type="evidence" value="ECO:0007669"/>
    <property type="project" value="TreeGrafter"/>
</dbReference>
<keyword evidence="6" id="KW-1015">Disulfide bond</keyword>
<comment type="similarity">
    <text evidence="1 11">Belongs to the class-I pyridine nucleotide-disulfide oxidoreductase family.</text>
</comment>
<feature type="disulfide bond" description="Redox-active" evidence="10">
    <location>
        <begin position="39"/>
        <end position="44"/>
    </location>
</feature>
<keyword evidence="2 11" id="KW-0285">Flavoprotein</keyword>
<keyword evidence="3 9" id="KW-0274">FAD</keyword>
<feature type="binding site" evidence="9">
    <location>
        <position position="48"/>
    </location>
    <ligand>
        <name>FAD</name>
        <dbReference type="ChEBI" id="CHEBI:57692"/>
    </ligand>
</feature>
<dbReference type="GO" id="GO:0006103">
    <property type="term" value="P:2-oxoglutarate metabolic process"/>
    <property type="evidence" value="ECO:0007669"/>
    <property type="project" value="TreeGrafter"/>
</dbReference>
<dbReference type="PROSITE" id="PS00076">
    <property type="entry name" value="PYRIDINE_REDOX_1"/>
    <property type="match status" value="1"/>
</dbReference>
<feature type="binding site" evidence="9">
    <location>
        <begin position="135"/>
        <end position="137"/>
    </location>
    <ligand>
        <name>FAD</name>
        <dbReference type="ChEBI" id="CHEBI:57692"/>
    </ligand>
</feature>